<dbReference type="Pfam" id="PF13289">
    <property type="entry name" value="SIR2_2"/>
    <property type="match status" value="1"/>
</dbReference>
<dbReference type="Proteomes" id="UP000610203">
    <property type="component" value="Unassembled WGS sequence"/>
</dbReference>
<accession>A0ABQ3GP85</accession>
<organism evidence="1 2">
    <name type="scientific">Psychrobacter glaciei</name>
    <dbReference type="NCBI Taxonomy" id="619771"/>
    <lineage>
        <taxon>Bacteria</taxon>
        <taxon>Pseudomonadati</taxon>
        <taxon>Pseudomonadota</taxon>
        <taxon>Gammaproteobacteria</taxon>
        <taxon>Moraxellales</taxon>
        <taxon>Moraxellaceae</taxon>
        <taxon>Psychrobacter</taxon>
    </lineage>
</organism>
<evidence type="ECO:0008006" key="3">
    <source>
        <dbReference type="Google" id="ProtNLM"/>
    </source>
</evidence>
<sequence length="457" mass="53061">MGYKEEITQDIAEIMTDLEVQPILFVGSGISQRYFKTPTWQGLMKLLVKKCPELNKRKFAFYEQQYKSDNSTDYTLMASSFVEIYSNWAWETMDEDDCIFPPALFEDNAKKQDYIKYVVSKYFEEVTNSIDLESNDHKDEIESLRKIKPHAVITTNYDGALEVIFDEHQKIVGQQVIRANYTSYGEILKIHGCYEDSNSIVLTHEDYEYFNEKKKYLSSKLLTYFAEHPLFFLGYSLNDQNIINILSDIDEILASKGELVPNIYMVIFDKEFSESNNYSKEKLIALNENKSIRIKVIYANEYDWVYDAIAQLSPKITVSPKLLRSLLNRTYKMVTSDIPKRELPFNFKILSEVSNDDSKLLTLFGLGTLDNGQHINASFCYTLTELATKLGYDGWYPVHALITEISKEKGINIKDSDNKYHLRIKSGINSEFRKYSQEALDLLDKVKNNLPYELDMS</sequence>
<evidence type="ECO:0000313" key="2">
    <source>
        <dbReference type="Proteomes" id="UP000610203"/>
    </source>
</evidence>
<comment type="caution">
    <text evidence="1">The sequence shown here is derived from an EMBL/GenBank/DDBJ whole genome shotgun (WGS) entry which is preliminary data.</text>
</comment>
<name>A0ABQ3GP85_9GAMM</name>
<reference evidence="2" key="1">
    <citation type="journal article" date="2019" name="Int. J. Syst. Evol. Microbiol.">
        <title>The Global Catalogue of Microorganisms (GCM) 10K type strain sequencing project: providing services to taxonomists for standard genome sequencing and annotation.</title>
        <authorList>
            <consortium name="The Broad Institute Genomics Platform"/>
            <consortium name="The Broad Institute Genome Sequencing Center for Infectious Disease"/>
            <person name="Wu L."/>
            <person name="Ma J."/>
        </authorList>
    </citation>
    <scope>NUCLEOTIDE SEQUENCE [LARGE SCALE GENOMIC DNA]</scope>
    <source>
        <strain evidence="2">KCTC 42280</strain>
    </source>
</reference>
<dbReference type="EMBL" id="BMZR01000001">
    <property type="protein sequence ID" value="GHD25582.1"/>
    <property type="molecule type" value="Genomic_DNA"/>
</dbReference>
<protein>
    <recommendedName>
        <fullName evidence="3">SIR2-like domain-containing protein</fullName>
    </recommendedName>
</protein>
<evidence type="ECO:0000313" key="1">
    <source>
        <dbReference type="EMBL" id="GHD25582.1"/>
    </source>
</evidence>
<proteinExistence type="predicted"/>
<gene>
    <name evidence="1" type="ORF">GCM10016272_01570</name>
</gene>
<dbReference type="RefSeq" id="WP_189580252.1">
    <property type="nucleotide sequence ID" value="NZ_BMZR01000001.1"/>
</dbReference>
<keyword evidence="2" id="KW-1185">Reference proteome</keyword>